<evidence type="ECO:0000256" key="3">
    <source>
        <dbReference type="ARBA" id="ARBA00022968"/>
    </source>
</evidence>
<name>A0A835XXV9_9CHLO</name>
<dbReference type="GO" id="GO:0035269">
    <property type="term" value="P:protein O-linked glycosylation via mannose"/>
    <property type="evidence" value="ECO:0007669"/>
    <property type="project" value="TreeGrafter"/>
</dbReference>
<evidence type="ECO:0000256" key="6">
    <source>
        <dbReference type="ARBA" id="ARBA00023180"/>
    </source>
</evidence>
<evidence type="ECO:0000313" key="8">
    <source>
        <dbReference type="EMBL" id="KAG2493112.1"/>
    </source>
</evidence>
<proteinExistence type="predicted"/>
<dbReference type="PANTHER" id="PTHR12270">
    <property type="entry name" value="GLYCOSYLTRANSFERASE-RELATED"/>
    <property type="match status" value="1"/>
</dbReference>
<accession>A0A835XXV9</accession>
<keyword evidence="6" id="KW-0325">Glycoprotein</keyword>
<keyword evidence="3" id="KW-0735">Signal-anchor</keyword>
<dbReference type="GO" id="GO:0015020">
    <property type="term" value="F:glucuronosyltransferase activity"/>
    <property type="evidence" value="ECO:0007669"/>
    <property type="project" value="TreeGrafter"/>
</dbReference>
<evidence type="ECO:0000256" key="2">
    <source>
        <dbReference type="ARBA" id="ARBA00022692"/>
    </source>
</evidence>
<dbReference type="AlphaFoldDB" id="A0A835XXV9"/>
<evidence type="ECO:0000313" key="9">
    <source>
        <dbReference type="Proteomes" id="UP000612055"/>
    </source>
</evidence>
<keyword evidence="9" id="KW-1185">Reference proteome</keyword>
<keyword evidence="2" id="KW-0812">Transmembrane</keyword>
<evidence type="ECO:0000256" key="5">
    <source>
        <dbReference type="ARBA" id="ARBA00023136"/>
    </source>
</evidence>
<dbReference type="GO" id="GO:0016020">
    <property type="term" value="C:membrane"/>
    <property type="evidence" value="ECO:0007669"/>
    <property type="project" value="UniProtKB-SubCell"/>
</dbReference>
<evidence type="ECO:0000256" key="7">
    <source>
        <dbReference type="SAM" id="MobiDB-lite"/>
    </source>
</evidence>
<dbReference type="GO" id="GO:0042285">
    <property type="term" value="F:xylosyltransferase activity"/>
    <property type="evidence" value="ECO:0007669"/>
    <property type="project" value="TreeGrafter"/>
</dbReference>
<feature type="region of interest" description="Disordered" evidence="7">
    <location>
        <begin position="348"/>
        <end position="370"/>
    </location>
</feature>
<dbReference type="Proteomes" id="UP000612055">
    <property type="component" value="Unassembled WGS sequence"/>
</dbReference>
<sequence>MLLGAPALVSAKPEQLTAAAKGDLLQRCFNKHYNSTPGVFEDFLRGFNTSLQLHTVLWSEKELEPPMSVTVFVGATMERLQALEAQCRSYPGPLSAAIYVPLLQQEDGEDLTKENQDHIKKAASALKALFQRAEASPTYCALTVQLLYEAVADPPLAAIVPINTLRNAALLAATTPLVALVDVDLAPSDSLGARVLKPGSDSLREITDGCEKRAVWVLPAWETHKRLSMEEGTKVADQALKGDKAQLRQFDEESRLHWFAKLAYRKGHAPTNFSRWLDAQEPYDVAYDVNYEPWFIISRSMSPAYDVRFRGYGWNKVQQVAAVALSNFTFRVHPDAWLVHRPHAKSSGQALYRHQDGGGGRKRTEETREWKGTSAPLSRLFHRRVSALRHVTIRDMKRGTYRPAVDPQVRHCRAVLPWWKGQGPT</sequence>
<dbReference type="InterPro" id="IPR051292">
    <property type="entry name" value="Xyl/GlcA_transferase"/>
</dbReference>
<dbReference type="OrthoDB" id="514234at2759"/>
<keyword evidence="4" id="KW-1133">Transmembrane helix</keyword>
<dbReference type="PANTHER" id="PTHR12270:SF52">
    <property type="entry name" value="GLYCOSYLTRANSFERASE-LIKE PROTEIN GNT13-RELATED"/>
    <property type="match status" value="1"/>
</dbReference>
<reference evidence="8" key="1">
    <citation type="journal article" date="2020" name="bioRxiv">
        <title>Comparative genomics of Chlamydomonas.</title>
        <authorList>
            <person name="Craig R.J."/>
            <person name="Hasan A.R."/>
            <person name="Ness R.W."/>
            <person name="Keightley P.D."/>
        </authorList>
    </citation>
    <scope>NUCLEOTIDE SEQUENCE</scope>
    <source>
        <strain evidence="8">CCAP 11/70</strain>
    </source>
</reference>
<evidence type="ECO:0000256" key="1">
    <source>
        <dbReference type="ARBA" id="ARBA00004606"/>
    </source>
</evidence>
<keyword evidence="5" id="KW-0472">Membrane</keyword>
<dbReference type="Pfam" id="PF13896">
    <property type="entry name" value="Glyco_transf_49"/>
    <property type="match status" value="1"/>
</dbReference>
<dbReference type="EMBL" id="JAEHOE010000040">
    <property type="protein sequence ID" value="KAG2493112.1"/>
    <property type="molecule type" value="Genomic_DNA"/>
</dbReference>
<gene>
    <name evidence="8" type="ORF">HYH03_008775</name>
</gene>
<comment type="subcellular location">
    <subcellularLocation>
        <location evidence="1">Membrane</location>
        <topology evidence="1">Single-pass type II membrane protein</topology>
    </subcellularLocation>
</comment>
<comment type="caution">
    <text evidence="8">The sequence shown here is derived from an EMBL/GenBank/DDBJ whole genome shotgun (WGS) entry which is preliminary data.</text>
</comment>
<protein>
    <submittedName>
        <fullName evidence="8">Uncharacterized protein</fullName>
    </submittedName>
</protein>
<evidence type="ECO:0000256" key="4">
    <source>
        <dbReference type="ARBA" id="ARBA00022989"/>
    </source>
</evidence>
<organism evidence="8 9">
    <name type="scientific">Edaphochlamys debaryana</name>
    <dbReference type="NCBI Taxonomy" id="47281"/>
    <lineage>
        <taxon>Eukaryota</taxon>
        <taxon>Viridiplantae</taxon>
        <taxon>Chlorophyta</taxon>
        <taxon>core chlorophytes</taxon>
        <taxon>Chlorophyceae</taxon>
        <taxon>CS clade</taxon>
        <taxon>Chlamydomonadales</taxon>
        <taxon>Chlamydomonadales incertae sedis</taxon>
        <taxon>Edaphochlamys</taxon>
    </lineage>
</organism>